<sequence>MRLMGTIIVALLAITMAIIPISMPQAAASAGNHHAVRVDAGHENAAVDGDHEHADELAASRDTALDASADHHQGSQECSGPVCCSMSTCHAFQESAAPNVYSPTVSRAPMIVAGDEQVGGITTGGLDRPPRTV</sequence>
<evidence type="ECO:0000256" key="1">
    <source>
        <dbReference type="SAM" id="MobiDB-lite"/>
    </source>
</evidence>
<proteinExistence type="predicted"/>
<protein>
    <recommendedName>
        <fullName evidence="4">CopL family metal-binding regulatory protein</fullName>
    </recommendedName>
</protein>
<comment type="caution">
    <text evidence="2">The sequence shown here is derived from an EMBL/GenBank/DDBJ whole genome shotgun (WGS) entry which is preliminary data.</text>
</comment>
<dbReference type="Proteomes" id="UP000620670">
    <property type="component" value="Unassembled WGS sequence"/>
</dbReference>
<evidence type="ECO:0000313" key="2">
    <source>
        <dbReference type="EMBL" id="MBJ6128325.1"/>
    </source>
</evidence>
<feature type="region of interest" description="Disordered" evidence="1">
    <location>
        <begin position="58"/>
        <end position="77"/>
    </location>
</feature>
<keyword evidence="3" id="KW-1185">Reference proteome</keyword>
<gene>
    <name evidence="2" type="ORF">JAO75_23275</name>
</gene>
<dbReference type="RefSeq" id="WP_199051597.1">
    <property type="nucleotide sequence ID" value="NZ_JAELXT010000046.1"/>
</dbReference>
<dbReference type="EMBL" id="JAELXT010000046">
    <property type="protein sequence ID" value="MBJ6128325.1"/>
    <property type="molecule type" value="Genomic_DNA"/>
</dbReference>
<accession>A0ABS0Y8E7</accession>
<reference evidence="3" key="1">
    <citation type="submission" date="2020-12" db="EMBL/GenBank/DDBJ databases">
        <title>Hymenobacter sp.</title>
        <authorList>
            <person name="Kim M.K."/>
        </authorList>
    </citation>
    <scope>NUCLEOTIDE SEQUENCE [LARGE SCALE GENOMIC DNA]</scope>
    <source>
        <strain evidence="3">BT325</strain>
    </source>
</reference>
<name>A0ABS0Y8E7_9HYPH</name>
<evidence type="ECO:0000313" key="3">
    <source>
        <dbReference type="Proteomes" id="UP000620670"/>
    </source>
</evidence>
<evidence type="ECO:0008006" key="4">
    <source>
        <dbReference type="Google" id="ProtNLM"/>
    </source>
</evidence>
<organism evidence="2 3">
    <name type="scientific">Microvirga splendida</name>
    <dbReference type="NCBI Taxonomy" id="2795727"/>
    <lineage>
        <taxon>Bacteria</taxon>
        <taxon>Pseudomonadati</taxon>
        <taxon>Pseudomonadota</taxon>
        <taxon>Alphaproteobacteria</taxon>
        <taxon>Hyphomicrobiales</taxon>
        <taxon>Methylobacteriaceae</taxon>
        <taxon>Microvirga</taxon>
    </lineage>
</organism>